<dbReference type="GO" id="GO:0006334">
    <property type="term" value="P:nucleosome assembly"/>
    <property type="evidence" value="ECO:0007669"/>
    <property type="project" value="InterPro"/>
</dbReference>
<sequence length="400" mass="46103">LQIISPSAEVLFISARFRVKFVGEFVGVAVLSIKLFVKFVISRHGSKSDVLLHIFGISDCTMLENSVADSDTEDSVKVEDISELLSNYFVDQHFRELASLPQCVLKRVNALKRLQLEMLKNDVDFQKSMLDLEYQFNSLQAPLREKRRQIITGEYEPDEAETEVIENDEFIKSFNVVRETILEKSPELREMVAADIKGVPDFWATVLRNGEYTGELVSPNDEILLKSLTNIEVRYSKDPEGFSLHFFFDENDYFTNTELTKHYVTTTEMKAKNPFDYNGTRIVGRKGCKIDWKPGKNLTVKLVKKRRKGKSGNCFVPKEITVNSFFNFFDPKYDTDDVTEVDDEQKDYLEEDIEVAEVIRDQLVPNAVLFFTGEAVEQDDYDDEETADFDKSETETDEDY</sequence>
<feature type="non-terminal residue" evidence="4">
    <location>
        <position position="400"/>
    </location>
</feature>
<comment type="similarity">
    <text evidence="1 2">Belongs to the nucleosome assembly protein (NAP) family.</text>
</comment>
<evidence type="ECO:0000256" key="1">
    <source>
        <dbReference type="ARBA" id="ARBA00009947"/>
    </source>
</evidence>
<protein>
    <submittedName>
        <fullName evidence="4">Nucleosome assembly protein 1-like 4</fullName>
    </submittedName>
</protein>
<evidence type="ECO:0000313" key="5">
    <source>
        <dbReference type="Proteomes" id="UP000054995"/>
    </source>
</evidence>
<dbReference type="Proteomes" id="UP000054995">
    <property type="component" value="Unassembled WGS sequence"/>
</dbReference>
<keyword evidence="5" id="KW-1185">Reference proteome</keyword>
<proteinExistence type="inferred from homology"/>
<dbReference type="InterPro" id="IPR002164">
    <property type="entry name" value="NAP_family"/>
</dbReference>
<gene>
    <name evidence="4" type="primary">Nap1l4</name>
    <name evidence="4" type="ORF">T4D_4254</name>
</gene>
<dbReference type="Pfam" id="PF00956">
    <property type="entry name" value="NAP"/>
    <property type="match status" value="1"/>
</dbReference>
<comment type="caution">
    <text evidence="4">The sequence shown here is derived from an EMBL/GenBank/DDBJ whole genome shotgun (WGS) entry which is preliminary data.</text>
</comment>
<accession>A0A0V1G335</accession>
<feature type="region of interest" description="Disordered" evidence="3">
    <location>
        <begin position="375"/>
        <end position="400"/>
    </location>
</feature>
<dbReference type="Gene3D" id="3.30.1120.90">
    <property type="entry name" value="Nucleosome assembly protein"/>
    <property type="match status" value="1"/>
</dbReference>
<evidence type="ECO:0000256" key="2">
    <source>
        <dbReference type="RuleBase" id="RU003876"/>
    </source>
</evidence>
<dbReference type="InterPro" id="IPR037231">
    <property type="entry name" value="NAP-like_sf"/>
</dbReference>
<name>A0A0V1G335_TRIPS</name>
<evidence type="ECO:0000313" key="4">
    <source>
        <dbReference type="EMBL" id="KRY92654.1"/>
    </source>
</evidence>
<reference evidence="4 5" key="1">
    <citation type="submission" date="2015-01" db="EMBL/GenBank/DDBJ databases">
        <title>Evolution of Trichinella species and genotypes.</title>
        <authorList>
            <person name="Korhonen P.K."/>
            <person name="Edoardo P."/>
            <person name="Giuseppe L.R."/>
            <person name="Gasser R.B."/>
        </authorList>
    </citation>
    <scope>NUCLEOTIDE SEQUENCE [LARGE SCALE GENOMIC DNA]</scope>
    <source>
        <strain evidence="4">ISS470</strain>
    </source>
</reference>
<dbReference type="Gene3D" id="1.20.5.1500">
    <property type="match status" value="1"/>
</dbReference>
<dbReference type="GO" id="GO:0005634">
    <property type="term" value="C:nucleus"/>
    <property type="evidence" value="ECO:0007669"/>
    <property type="project" value="InterPro"/>
</dbReference>
<evidence type="ECO:0000256" key="3">
    <source>
        <dbReference type="SAM" id="MobiDB-lite"/>
    </source>
</evidence>
<organism evidence="4 5">
    <name type="scientific">Trichinella pseudospiralis</name>
    <name type="common">Parasitic roundworm</name>
    <dbReference type="NCBI Taxonomy" id="6337"/>
    <lineage>
        <taxon>Eukaryota</taxon>
        <taxon>Metazoa</taxon>
        <taxon>Ecdysozoa</taxon>
        <taxon>Nematoda</taxon>
        <taxon>Enoplea</taxon>
        <taxon>Dorylaimia</taxon>
        <taxon>Trichinellida</taxon>
        <taxon>Trichinellidae</taxon>
        <taxon>Trichinella</taxon>
    </lineage>
</organism>
<feature type="non-terminal residue" evidence="4">
    <location>
        <position position="1"/>
    </location>
</feature>
<dbReference type="AlphaFoldDB" id="A0A0V1G335"/>
<dbReference type="OrthoDB" id="27325at2759"/>
<feature type="compositionally biased region" description="Acidic residues" evidence="3">
    <location>
        <begin position="376"/>
        <end position="387"/>
    </location>
</feature>
<dbReference type="EMBL" id="JYDT01000006">
    <property type="protein sequence ID" value="KRY92654.1"/>
    <property type="molecule type" value="Genomic_DNA"/>
</dbReference>
<dbReference type="SUPFAM" id="SSF143113">
    <property type="entry name" value="NAP-like"/>
    <property type="match status" value="1"/>
</dbReference>
<dbReference type="PANTHER" id="PTHR11875">
    <property type="entry name" value="TESTIS-SPECIFIC Y-ENCODED PROTEIN"/>
    <property type="match status" value="1"/>
</dbReference>